<organism evidence="1 2">
    <name type="scientific">Acaulospora colombiana</name>
    <dbReference type="NCBI Taxonomy" id="27376"/>
    <lineage>
        <taxon>Eukaryota</taxon>
        <taxon>Fungi</taxon>
        <taxon>Fungi incertae sedis</taxon>
        <taxon>Mucoromycota</taxon>
        <taxon>Glomeromycotina</taxon>
        <taxon>Glomeromycetes</taxon>
        <taxon>Diversisporales</taxon>
        <taxon>Acaulosporaceae</taxon>
        <taxon>Acaulospora</taxon>
    </lineage>
</organism>
<comment type="caution">
    <text evidence="1">The sequence shown here is derived from an EMBL/GenBank/DDBJ whole genome shotgun (WGS) entry which is preliminary data.</text>
</comment>
<accession>A0ACA9NTI5</accession>
<gene>
    <name evidence="1" type="ORF">ACOLOM_LOCUS8947</name>
</gene>
<evidence type="ECO:0000313" key="1">
    <source>
        <dbReference type="EMBL" id="CAG8670869.1"/>
    </source>
</evidence>
<evidence type="ECO:0000313" key="2">
    <source>
        <dbReference type="Proteomes" id="UP000789525"/>
    </source>
</evidence>
<dbReference type="Proteomes" id="UP000789525">
    <property type="component" value="Unassembled WGS sequence"/>
</dbReference>
<reference evidence="1" key="1">
    <citation type="submission" date="2021-06" db="EMBL/GenBank/DDBJ databases">
        <authorList>
            <person name="Kallberg Y."/>
            <person name="Tangrot J."/>
            <person name="Rosling A."/>
        </authorList>
    </citation>
    <scope>NUCLEOTIDE SEQUENCE</scope>
    <source>
        <strain evidence="1">CL356</strain>
    </source>
</reference>
<sequence length="335" mass="37164">MTQVKEGNFSSKGYFNELNIAALSEINRLRFTSQDLSNFGALAHGPFGSQCYPHHEKELLLASTIANCPWTPHLLCTFQTPTNLCYVMDLAECGSLGDLLESSGQISEKDLKWWLPQMVTAIHWCHSQGFCHRDVKPSNFVVTATAHLRIIDFASSARLLPSDEDGVQLIPKESCLVLCGTCDYISPEILTMQEEALVALDCEQEIFVSKGEGGYGKETDWWSLGATIYELVFGVAPFFAKDIRGTYELIINHEPPTIQLPQVEYDLPAHSIHEDDQDETYSKGFAFSALFNSSTSSQSTNLNATNVTFARLPSPHPFAPTNPAAEPQTRSNDFI</sequence>
<feature type="non-terminal residue" evidence="1">
    <location>
        <position position="335"/>
    </location>
</feature>
<proteinExistence type="predicted"/>
<dbReference type="EMBL" id="CAJVPT010024517">
    <property type="protein sequence ID" value="CAG8670869.1"/>
    <property type="molecule type" value="Genomic_DNA"/>
</dbReference>
<protein>
    <submittedName>
        <fullName evidence="1">1303_t:CDS:1</fullName>
    </submittedName>
</protein>
<keyword evidence="2" id="KW-1185">Reference proteome</keyword>
<name>A0ACA9NTI5_9GLOM</name>